<comment type="caution">
    <text evidence="3">The sequence shown here is derived from an EMBL/GenBank/DDBJ whole genome shotgun (WGS) entry which is preliminary data.</text>
</comment>
<dbReference type="GO" id="GO:0003677">
    <property type="term" value="F:DNA binding"/>
    <property type="evidence" value="ECO:0007669"/>
    <property type="project" value="UniProtKB-KW"/>
</dbReference>
<dbReference type="PATRIC" id="fig|1330534.3.peg.3986"/>
<feature type="domain" description="HTH cro/C1-type" evidence="2">
    <location>
        <begin position="6"/>
        <end position="60"/>
    </location>
</feature>
<dbReference type="SUPFAM" id="SSF47413">
    <property type="entry name" value="lambda repressor-like DNA-binding domains"/>
    <property type="match status" value="1"/>
</dbReference>
<sequence length="79" mass="9107">MKREKLITLRKKSNLTQVQVADMVAINRSHYGFIENGERNPSFEVAHKISDAFGVTIEEAFPEEIFFGNRCYIKKQESA</sequence>
<dbReference type="STRING" id="1330534.L323_20065"/>
<evidence type="ECO:0000259" key="2">
    <source>
        <dbReference type="PROSITE" id="PS50943"/>
    </source>
</evidence>
<proteinExistence type="predicted"/>
<dbReference type="Proteomes" id="UP000016860">
    <property type="component" value="Unassembled WGS sequence"/>
</dbReference>
<accession>U4QWL9</accession>
<evidence type="ECO:0000313" key="3">
    <source>
        <dbReference type="EMBL" id="EPR07671.1"/>
    </source>
</evidence>
<dbReference type="CDD" id="cd00093">
    <property type="entry name" value="HTH_XRE"/>
    <property type="match status" value="1"/>
</dbReference>
<dbReference type="InterPro" id="IPR001387">
    <property type="entry name" value="Cro/C1-type_HTH"/>
</dbReference>
<dbReference type="AlphaFoldDB" id="U4QWL9"/>
<evidence type="ECO:0000313" key="4">
    <source>
        <dbReference type="Proteomes" id="UP000016860"/>
    </source>
</evidence>
<gene>
    <name evidence="3" type="ORF">L323_20065</name>
</gene>
<dbReference type="SMART" id="SM00530">
    <property type="entry name" value="HTH_XRE"/>
    <property type="match status" value="1"/>
</dbReference>
<dbReference type="Pfam" id="PF01381">
    <property type="entry name" value="HTH_3"/>
    <property type="match status" value="1"/>
</dbReference>
<dbReference type="EMBL" id="ATAY01000098">
    <property type="protein sequence ID" value="EPR07671.1"/>
    <property type="molecule type" value="Genomic_DNA"/>
</dbReference>
<dbReference type="RefSeq" id="WP_020817361.1">
    <property type="nucleotide sequence ID" value="NZ_ATAY01000098.1"/>
</dbReference>
<organism evidence="3 4">
    <name type="scientific">Ruminiclostridium papyrosolvens C7</name>
    <dbReference type="NCBI Taxonomy" id="1330534"/>
    <lineage>
        <taxon>Bacteria</taxon>
        <taxon>Bacillati</taxon>
        <taxon>Bacillota</taxon>
        <taxon>Clostridia</taxon>
        <taxon>Eubacteriales</taxon>
        <taxon>Oscillospiraceae</taxon>
        <taxon>Ruminiclostridium</taxon>
    </lineage>
</organism>
<dbReference type="PROSITE" id="PS50943">
    <property type="entry name" value="HTH_CROC1"/>
    <property type="match status" value="1"/>
</dbReference>
<protein>
    <submittedName>
        <fullName evidence="3">XRE family transcriptional regulator</fullName>
    </submittedName>
</protein>
<dbReference type="PANTHER" id="PTHR46558">
    <property type="entry name" value="TRACRIPTIONAL REGULATORY PROTEIN-RELATED-RELATED"/>
    <property type="match status" value="1"/>
</dbReference>
<reference evidence="3 4" key="1">
    <citation type="journal article" date="2013" name="Genome Announc.">
        <title>Draft Genome Sequence of the Cellulolytic Bacterium Clostridium papyrosolvens C7 (ATCC 700395).</title>
        <authorList>
            <person name="Zepeda V."/>
            <person name="Dassa B."/>
            <person name="Borovok I."/>
            <person name="Lamed R."/>
            <person name="Bayer E.A."/>
            <person name="Cate J.H."/>
        </authorList>
    </citation>
    <scope>NUCLEOTIDE SEQUENCE [LARGE SCALE GENOMIC DNA]</scope>
    <source>
        <strain evidence="3 4">C7</strain>
    </source>
</reference>
<dbReference type="Gene3D" id="1.10.260.40">
    <property type="entry name" value="lambda repressor-like DNA-binding domains"/>
    <property type="match status" value="1"/>
</dbReference>
<name>U4QWL9_9FIRM</name>
<keyword evidence="1" id="KW-0238">DNA-binding</keyword>
<evidence type="ECO:0000256" key="1">
    <source>
        <dbReference type="ARBA" id="ARBA00023125"/>
    </source>
</evidence>
<dbReference type="PANTHER" id="PTHR46558:SF4">
    <property type="entry name" value="DNA-BIDING PHAGE PROTEIN"/>
    <property type="match status" value="1"/>
</dbReference>
<dbReference type="InterPro" id="IPR010982">
    <property type="entry name" value="Lambda_DNA-bd_dom_sf"/>
</dbReference>
<dbReference type="OrthoDB" id="9808239at2"/>